<evidence type="ECO:0000313" key="1">
    <source>
        <dbReference type="EMBL" id="GAI23298.1"/>
    </source>
</evidence>
<name>X1LW37_9ZZZZ</name>
<reference evidence="1" key="1">
    <citation type="journal article" date="2014" name="Front. Microbiol.">
        <title>High frequency of phylogenetically diverse reductive dehalogenase-homologous genes in deep subseafloor sedimentary metagenomes.</title>
        <authorList>
            <person name="Kawai M."/>
            <person name="Futagami T."/>
            <person name="Toyoda A."/>
            <person name="Takaki Y."/>
            <person name="Nishi S."/>
            <person name="Hori S."/>
            <person name="Arai W."/>
            <person name="Tsubouchi T."/>
            <person name="Morono Y."/>
            <person name="Uchiyama I."/>
            <person name="Ito T."/>
            <person name="Fujiyama A."/>
            <person name="Inagaki F."/>
            <person name="Takami H."/>
        </authorList>
    </citation>
    <scope>NUCLEOTIDE SEQUENCE</scope>
    <source>
        <strain evidence="1">Expedition CK06-06</strain>
    </source>
</reference>
<proteinExistence type="predicted"/>
<organism evidence="1">
    <name type="scientific">marine sediment metagenome</name>
    <dbReference type="NCBI Taxonomy" id="412755"/>
    <lineage>
        <taxon>unclassified sequences</taxon>
        <taxon>metagenomes</taxon>
        <taxon>ecological metagenomes</taxon>
    </lineage>
</organism>
<comment type="caution">
    <text evidence="1">The sequence shown here is derived from an EMBL/GenBank/DDBJ whole genome shotgun (WGS) entry which is preliminary data.</text>
</comment>
<sequence length="133" mass="14315">WLGADMGLRDKIQTKLGKAFDGKLADAVNAFTGSYMGEGEWDPVLEVSVGSQPVTYTGRGVLAGYDSKRIDNVNIKVGDVKLIALVNEVTDNPMVGHQITAPDLVTGEQVTYRVESVQADPAQAHIEVQLRTS</sequence>
<gene>
    <name evidence="1" type="ORF">S06H3_35479</name>
</gene>
<dbReference type="EMBL" id="BARV01021403">
    <property type="protein sequence ID" value="GAI23298.1"/>
    <property type="molecule type" value="Genomic_DNA"/>
</dbReference>
<dbReference type="AlphaFoldDB" id="X1LW37"/>
<protein>
    <submittedName>
        <fullName evidence="1">Uncharacterized protein</fullName>
    </submittedName>
</protein>
<feature type="non-terminal residue" evidence="1">
    <location>
        <position position="1"/>
    </location>
</feature>
<accession>X1LW37</accession>